<organism evidence="2 3">
    <name type="scientific">Flaviaesturariibacter amylovorans</name>
    <dbReference type="NCBI Taxonomy" id="1084520"/>
    <lineage>
        <taxon>Bacteria</taxon>
        <taxon>Pseudomonadati</taxon>
        <taxon>Bacteroidota</taxon>
        <taxon>Chitinophagia</taxon>
        <taxon>Chitinophagales</taxon>
        <taxon>Chitinophagaceae</taxon>
        <taxon>Flaviaestuariibacter</taxon>
    </lineage>
</organism>
<dbReference type="Gene3D" id="1.10.260.40">
    <property type="entry name" value="lambda repressor-like DNA-binding domains"/>
    <property type="match status" value="1"/>
</dbReference>
<evidence type="ECO:0000259" key="1">
    <source>
        <dbReference type="PROSITE" id="PS50943"/>
    </source>
</evidence>
<feature type="domain" description="HTH cro/C1-type" evidence="1">
    <location>
        <begin position="18"/>
        <end position="74"/>
    </location>
</feature>
<sequence>MSSKNLKSKIDWFIISQVKEMRLQLALEQDDLAIHLGVSNGFIGQIESPNFRAKYNNNHLNELAKLFMCSPRDFFPEKPL</sequence>
<dbReference type="Proteomes" id="UP001501725">
    <property type="component" value="Unassembled WGS sequence"/>
</dbReference>
<reference evidence="3" key="1">
    <citation type="journal article" date="2019" name="Int. J. Syst. Evol. Microbiol.">
        <title>The Global Catalogue of Microorganisms (GCM) 10K type strain sequencing project: providing services to taxonomists for standard genome sequencing and annotation.</title>
        <authorList>
            <consortium name="The Broad Institute Genomics Platform"/>
            <consortium name="The Broad Institute Genome Sequencing Center for Infectious Disease"/>
            <person name="Wu L."/>
            <person name="Ma J."/>
        </authorList>
    </citation>
    <scope>NUCLEOTIDE SEQUENCE [LARGE SCALE GENOMIC DNA]</scope>
    <source>
        <strain evidence="3">JCM 17919</strain>
    </source>
</reference>
<name>A0ABP8HIP4_9BACT</name>
<proteinExistence type="predicted"/>
<keyword evidence="3" id="KW-1185">Reference proteome</keyword>
<dbReference type="CDD" id="cd00093">
    <property type="entry name" value="HTH_XRE"/>
    <property type="match status" value="1"/>
</dbReference>
<dbReference type="PROSITE" id="PS50943">
    <property type="entry name" value="HTH_CROC1"/>
    <property type="match status" value="1"/>
</dbReference>
<gene>
    <name evidence="2" type="ORF">GCM10023184_37080</name>
</gene>
<evidence type="ECO:0000313" key="3">
    <source>
        <dbReference type="Proteomes" id="UP001501725"/>
    </source>
</evidence>
<dbReference type="InterPro" id="IPR001387">
    <property type="entry name" value="Cro/C1-type_HTH"/>
</dbReference>
<dbReference type="InterPro" id="IPR010982">
    <property type="entry name" value="Lambda_DNA-bd_dom_sf"/>
</dbReference>
<comment type="caution">
    <text evidence="2">The sequence shown here is derived from an EMBL/GenBank/DDBJ whole genome shotgun (WGS) entry which is preliminary data.</text>
</comment>
<accession>A0ABP8HIP4</accession>
<protein>
    <submittedName>
        <fullName evidence="2">Helix-turn-helix transcriptional regulator</fullName>
    </submittedName>
</protein>
<dbReference type="SUPFAM" id="SSF47413">
    <property type="entry name" value="lambda repressor-like DNA-binding domains"/>
    <property type="match status" value="1"/>
</dbReference>
<dbReference type="EMBL" id="BAABGY010000011">
    <property type="protein sequence ID" value="GAA4339752.1"/>
    <property type="molecule type" value="Genomic_DNA"/>
</dbReference>
<evidence type="ECO:0000313" key="2">
    <source>
        <dbReference type="EMBL" id="GAA4339752.1"/>
    </source>
</evidence>